<dbReference type="AlphaFoldDB" id="A0ABD0KQW0"/>
<feature type="non-terminal residue" evidence="1">
    <location>
        <position position="1"/>
    </location>
</feature>
<name>A0ABD0KQW0_9CAEN</name>
<gene>
    <name evidence="1" type="ORF">BaRGS_00019149</name>
</gene>
<evidence type="ECO:0000313" key="1">
    <source>
        <dbReference type="EMBL" id="KAK7489515.1"/>
    </source>
</evidence>
<accession>A0ABD0KQW0</accession>
<sequence>LGKPNRSALFDYLAVVMTTDASTACGQVLEEPTDGKVVRVAPSSHCLASILTGNS</sequence>
<protein>
    <submittedName>
        <fullName evidence="1">Uncharacterized protein</fullName>
    </submittedName>
</protein>
<evidence type="ECO:0000313" key="2">
    <source>
        <dbReference type="Proteomes" id="UP001519460"/>
    </source>
</evidence>
<dbReference type="Proteomes" id="UP001519460">
    <property type="component" value="Unassembled WGS sequence"/>
</dbReference>
<keyword evidence="2" id="KW-1185">Reference proteome</keyword>
<organism evidence="1 2">
    <name type="scientific">Batillaria attramentaria</name>
    <dbReference type="NCBI Taxonomy" id="370345"/>
    <lineage>
        <taxon>Eukaryota</taxon>
        <taxon>Metazoa</taxon>
        <taxon>Spiralia</taxon>
        <taxon>Lophotrochozoa</taxon>
        <taxon>Mollusca</taxon>
        <taxon>Gastropoda</taxon>
        <taxon>Caenogastropoda</taxon>
        <taxon>Sorbeoconcha</taxon>
        <taxon>Cerithioidea</taxon>
        <taxon>Batillariidae</taxon>
        <taxon>Batillaria</taxon>
    </lineage>
</organism>
<dbReference type="EMBL" id="JACVVK020000136">
    <property type="protein sequence ID" value="KAK7489515.1"/>
    <property type="molecule type" value="Genomic_DNA"/>
</dbReference>
<proteinExistence type="predicted"/>
<comment type="caution">
    <text evidence="1">The sequence shown here is derived from an EMBL/GenBank/DDBJ whole genome shotgun (WGS) entry which is preliminary data.</text>
</comment>
<reference evidence="1 2" key="1">
    <citation type="journal article" date="2023" name="Sci. Data">
        <title>Genome assembly of the Korean intertidal mud-creeper Batillaria attramentaria.</title>
        <authorList>
            <person name="Patra A.K."/>
            <person name="Ho P.T."/>
            <person name="Jun S."/>
            <person name="Lee S.J."/>
            <person name="Kim Y."/>
            <person name="Won Y.J."/>
        </authorList>
    </citation>
    <scope>NUCLEOTIDE SEQUENCE [LARGE SCALE GENOMIC DNA]</scope>
    <source>
        <strain evidence="1">Wonlab-2016</strain>
    </source>
</reference>